<reference evidence="2 3" key="1">
    <citation type="submission" date="2023-04" db="EMBL/GenBank/DDBJ databases">
        <title>A long-awaited taxogenomic arrangement of the family Halomonadaceae.</title>
        <authorList>
            <person name="De La Haba R."/>
            <person name="Chuvochina M."/>
            <person name="Wittouck S."/>
            <person name="Arahal D.R."/>
            <person name="Sanchez-Porro C."/>
            <person name="Hugenholtz P."/>
            <person name="Ventosa A."/>
        </authorList>
    </citation>
    <scope>NUCLEOTIDE SEQUENCE [LARGE SCALE GENOMIC DNA]</scope>
    <source>
        <strain evidence="2 3">DSM 22428</strain>
    </source>
</reference>
<keyword evidence="1" id="KW-0472">Membrane</keyword>
<feature type="transmembrane region" description="Helical" evidence="1">
    <location>
        <begin position="136"/>
        <end position="153"/>
    </location>
</feature>
<evidence type="ECO:0000313" key="3">
    <source>
        <dbReference type="Proteomes" id="UP001269375"/>
    </source>
</evidence>
<keyword evidence="3" id="KW-1185">Reference proteome</keyword>
<protein>
    <recommendedName>
        <fullName evidence="4">EI24 domain-containing protein</fullName>
    </recommendedName>
</protein>
<keyword evidence="1" id="KW-0812">Transmembrane</keyword>
<feature type="transmembrane region" description="Helical" evidence="1">
    <location>
        <begin position="26"/>
        <end position="55"/>
    </location>
</feature>
<name>A0ABU1GWJ4_9GAMM</name>
<accession>A0ABU1GWJ4</accession>
<dbReference type="EMBL" id="JARWAO010000005">
    <property type="protein sequence ID" value="MDR5896420.1"/>
    <property type="molecule type" value="Genomic_DNA"/>
</dbReference>
<evidence type="ECO:0008006" key="4">
    <source>
        <dbReference type="Google" id="ProtNLM"/>
    </source>
</evidence>
<sequence length="253" mass="29370">MKNLNKHIFNIFLIIRFFLATKGKNYFWGCLSLAISRLLQTVAFFLPIKVLIMLSSENMPSYLGPVEAFVSYDEFLIFLIIMVPLVYFAHLGFGILFRSLIDKDILYFEKNKHGIKGYGEVDYNKLKRLHNHTSKAFSDVLVFFVTSTILIVINPLLTLSIWLVTALNLAFFVERAFYIHDDERITFLKLHKRQFIEYVASSNYLIVFIVLVAQMYLSSDGVYGAILALLLARQLFQAVQRFSIENIYLSKFI</sequence>
<evidence type="ECO:0000256" key="1">
    <source>
        <dbReference type="SAM" id="Phobius"/>
    </source>
</evidence>
<gene>
    <name evidence="2" type="ORF">QC825_10085</name>
</gene>
<dbReference type="RefSeq" id="WP_251594016.1">
    <property type="nucleotide sequence ID" value="NZ_JAMLJI010000003.1"/>
</dbReference>
<proteinExistence type="predicted"/>
<evidence type="ECO:0000313" key="2">
    <source>
        <dbReference type="EMBL" id="MDR5896420.1"/>
    </source>
</evidence>
<dbReference type="Proteomes" id="UP001269375">
    <property type="component" value="Unassembled WGS sequence"/>
</dbReference>
<comment type="caution">
    <text evidence="2">The sequence shown here is derived from an EMBL/GenBank/DDBJ whole genome shotgun (WGS) entry which is preliminary data.</text>
</comment>
<feature type="transmembrane region" description="Helical" evidence="1">
    <location>
        <begin position="75"/>
        <end position="97"/>
    </location>
</feature>
<organism evidence="2 3">
    <name type="scientific">Larsenimonas suaedae</name>
    <dbReference type="NCBI Taxonomy" id="1851019"/>
    <lineage>
        <taxon>Bacteria</taxon>
        <taxon>Pseudomonadati</taxon>
        <taxon>Pseudomonadota</taxon>
        <taxon>Gammaproteobacteria</taxon>
        <taxon>Oceanospirillales</taxon>
        <taxon>Halomonadaceae</taxon>
        <taxon>Larsenimonas</taxon>
    </lineage>
</organism>
<keyword evidence="1" id="KW-1133">Transmembrane helix</keyword>